<dbReference type="InterPro" id="IPR045863">
    <property type="entry name" value="CorA_TM1_TM2"/>
</dbReference>
<organism evidence="12 13">
    <name type="scientific">Falsihalocynthiibacter arcticus</name>
    <dbReference type="NCBI Taxonomy" id="1579316"/>
    <lineage>
        <taxon>Bacteria</taxon>
        <taxon>Pseudomonadati</taxon>
        <taxon>Pseudomonadota</taxon>
        <taxon>Alphaproteobacteria</taxon>
        <taxon>Rhodobacterales</taxon>
        <taxon>Roseobacteraceae</taxon>
        <taxon>Falsihalocynthiibacter</taxon>
    </lineage>
</organism>
<keyword evidence="4" id="KW-1003">Cell membrane</keyword>
<feature type="transmembrane region" description="Helical" evidence="11">
    <location>
        <begin position="297"/>
        <end position="317"/>
    </location>
</feature>
<dbReference type="Pfam" id="PF01544">
    <property type="entry name" value="CorA"/>
    <property type="match status" value="1"/>
</dbReference>
<dbReference type="Proteomes" id="UP000070371">
    <property type="component" value="Chromosome"/>
</dbReference>
<dbReference type="InterPro" id="IPR045861">
    <property type="entry name" value="CorA_cytoplasmic_dom"/>
</dbReference>
<evidence type="ECO:0000256" key="1">
    <source>
        <dbReference type="ARBA" id="ARBA00004651"/>
    </source>
</evidence>
<dbReference type="GO" id="GO:0015087">
    <property type="term" value="F:cobalt ion transmembrane transporter activity"/>
    <property type="evidence" value="ECO:0007669"/>
    <property type="project" value="TreeGrafter"/>
</dbReference>
<evidence type="ECO:0000256" key="10">
    <source>
        <dbReference type="ARBA" id="ARBA00023136"/>
    </source>
</evidence>
<comment type="similarity">
    <text evidence="2">Belongs to the CorA metal ion transporter (MIT) (TC 1.A.35) family.</text>
</comment>
<dbReference type="GO" id="GO:0005886">
    <property type="term" value="C:plasma membrane"/>
    <property type="evidence" value="ECO:0007669"/>
    <property type="project" value="UniProtKB-SubCell"/>
</dbReference>
<dbReference type="PANTHER" id="PTHR46494:SF3">
    <property type="entry name" value="ZINC TRANSPORT PROTEIN ZNTB"/>
    <property type="match status" value="1"/>
</dbReference>
<dbReference type="SUPFAM" id="SSF143865">
    <property type="entry name" value="CorA soluble domain-like"/>
    <property type="match status" value="1"/>
</dbReference>
<evidence type="ECO:0000256" key="3">
    <source>
        <dbReference type="ARBA" id="ARBA00022448"/>
    </source>
</evidence>
<evidence type="ECO:0000256" key="8">
    <source>
        <dbReference type="ARBA" id="ARBA00022989"/>
    </source>
</evidence>
<dbReference type="OrthoDB" id="9803484at2"/>
<evidence type="ECO:0000256" key="2">
    <source>
        <dbReference type="ARBA" id="ARBA00009765"/>
    </source>
</evidence>
<dbReference type="GO" id="GO:0000287">
    <property type="term" value="F:magnesium ion binding"/>
    <property type="evidence" value="ECO:0007669"/>
    <property type="project" value="TreeGrafter"/>
</dbReference>
<keyword evidence="5" id="KW-0997">Cell inner membrane</keyword>
<evidence type="ECO:0000256" key="4">
    <source>
        <dbReference type="ARBA" id="ARBA00022475"/>
    </source>
</evidence>
<gene>
    <name evidence="12" type="ORF">RC74_06750</name>
</gene>
<dbReference type="InterPro" id="IPR002523">
    <property type="entry name" value="MgTranspt_CorA/ZnTranspt_ZntB"/>
</dbReference>
<dbReference type="GO" id="GO:0050897">
    <property type="term" value="F:cobalt ion binding"/>
    <property type="evidence" value="ECO:0007669"/>
    <property type="project" value="TreeGrafter"/>
</dbReference>
<evidence type="ECO:0008006" key="14">
    <source>
        <dbReference type="Google" id="ProtNLM"/>
    </source>
</evidence>
<dbReference type="CDD" id="cd12833">
    <property type="entry name" value="ZntB-like_1"/>
    <property type="match status" value="1"/>
</dbReference>
<keyword evidence="6 11" id="KW-0812">Transmembrane</keyword>
<evidence type="ECO:0000256" key="9">
    <source>
        <dbReference type="ARBA" id="ARBA00023065"/>
    </source>
</evidence>
<keyword evidence="10 11" id="KW-0472">Membrane</keyword>
<dbReference type="Gene3D" id="1.20.58.340">
    <property type="entry name" value="Magnesium transport protein CorA, transmembrane region"/>
    <property type="match status" value="2"/>
</dbReference>
<evidence type="ECO:0000256" key="5">
    <source>
        <dbReference type="ARBA" id="ARBA00022519"/>
    </source>
</evidence>
<dbReference type="EMBL" id="CP014327">
    <property type="protein sequence ID" value="AML51012.1"/>
    <property type="molecule type" value="Genomic_DNA"/>
</dbReference>
<accession>A0A126UY62</accession>
<evidence type="ECO:0000313" key="12">
    <source>
        <dbReference type="EMBL" id="AML51012.1"/>
    </source>
</evidence>
<protein>
    <recommendedName>
        <fullName evidence="14">Magnesium transporter</fullName>
    </recommendedName>
</protein>
<dbReference type="PANTHER" id="PTHR46494">
    <property type="entry name" value="CORA FAMILY METAL ION TRANSPORTER (EUROFUNG)"/>
    <property type="match status" value="1"/>
</dbReference>
<dbReference type="Gene3D" id="3.30.460.20">
    <property type="entry name" value="CorA soluble domain-like"/>
    <property type="match status" value="1"/>
</dbReference>
<feature type="transmembrane region" description="Helical" evidence="11">
    <location>
        <begin position="263"/>
        <end position="285"/>
    </location>
</feature>
<evidence type="ECO:0000313" key="13">
    <source>
        <dbReference type="Proteomes" id="UP000070371"/>
    </source>
</evidence>
<dbReference type="STRING" id="1579316.RC74_06750"/>
<dbReference type="AlphaFoldDB" id="A0A126UY62"/>
<dbReference type="GO" id="GO:0015095">
    <property type="term" value="F:magnesium ion transmembrane transporter activity"/>
    <property type="evidence" value="ECO:0007669"/>
    <property type="project" value="TreeGrafter"/>
</dbReference>
<dbReference type="RefSeq" id="WP_039000264.1">
    <property type="nucleotide sequence ID" value="NZ_CP014327.1"/>
</dbReference>
<dbReference type="SUPFAM" id="SSF144083">
    <property type="entry name" value="Magnesium transport protein CorA, transmembrane region"/>
    <property type="match status" value="1"/>
</dbReference>
<keyword evidence="9" id="KW-0406">Ion transport</keyword>
<keyword evidence="7" id="KW-0862">Zinc</keyword>
<comment type="subcellular location">
    <subcellularLocation>
        <location evidence="1">Cell membrane</location>
        <topology evidence="1">Multi-pass membrane protein</topology>
    </subcellularLocation>
</comment>
<sequence length="323" mass="35614">MLKTSPKPICAFNVSSEGGCERIVAPLGPKIELPATGYLWLHFDLNDANLEAWIEQVLPRTAARALLQPETRPRCDRLEDGMILTLRGVNLNPGADPNDMVSVRLWIQEGLIVSARARKIWAVDAIRQKMETGVGPENIGAFLAELTYGLTKRIEKVSLDLVEGTDAVEDSAMSQVQRVSGELSALRHSVIKIRRFVRPQTEAIADLSSGSTWTFEPHQRDVLKEVANRAVRTMEELDATSDRLHVIQEHLDMLHATTLGRNSYVLSVVAAIFLPLGFLTGLFGINVGGMPGLDSRYGFLAVTGGSAFLGLVLYAVFRRLKWL</sequence>
<reference evidence="12 13" key="1">
    <citation type="submission" date="2016-02" db="EMBL/GenBank/DDBJ databases">
        <title>Complete genome sequence of Halocynthiibacter arcticus PAMC 20958t from arctic marine sediment.</title>
        <authorList>
            <person name="Lee Y.M."/>
            <person name="Baek K."/>
            <person name="Lee H.K."/>
            <person name="Shin S.C."/>
        </authorList>
    </citation>
    <scope>NUCLEOTIDE SEQUENCE [LARGE SCALE GENOMIC DNA]</scope>
    <source>
        <strain evidence="12">PAMC 20958</strain>
    </source>
</reference>
<evidence type="ECO:0000256" key="6">
    <source>
        <dbReference type="ARBA" id="ARBA00022692"/>
    </source>
</evidence>
<keyword evidence="3" id="KW-0813">Transport</keyword>
<name>A0A126UY62_9RHOB</name>
<keyword evidence="8 11" id="KW-1133">Transmembrane helix</keyword>
<proteinExistence type="inferred from homology"/>
<keyword evidence="13" id="KW-1185">Reference proteome</keyword>
<evidence type="ECO:0000256" key="11">
    <source>
        <dbReference type="SAM" id="Phobius"/>
    </source>
</evidence>
<dbReference type="KEGG" id="hat:RC74_06750"/>
<evidence type="ECO:0000256" key="7">
    <source>
        <dbReference type="ARBA" id="ARBA00022833"/>
    </source>
</evidence>